<dbReference type="SUPFAM" id="SSF55331">
    <property type="entry name" value="Tautomerase/MIF"/>
    <property type="match status" value="1"/>
</dbReference>
<dbReference type="InterPro" id="IPR004370">
    <property type="entry name" value="4-OT-like_dom"/>
</dbReference>
<dbReference type="Pfam" id="PF01361">
    <property type="entry name" value="Tautomerase"/>
    <property type="match status" value="1"/>
</dbReference>
<evidence type="ECO:0000313" key="4">
    <source>
        <dbReference type="EMBL" id="RUM00699.1"/>
    </source>
</evidence>
<name>A0A432NM82_9HYPH</name>
<keyword evidence="2" id="KW-0413">Isomerase</keyword>
<sequence length="69" mass="7263">MPIVRIELFPGRSADLKAEIAREFTEALERVAGIKPEATTVVFVEIPPHDWVVAGKPLGSPLGSPAAGG</sequence>
<dbReference type="Gene3D" id="3.30.429.10">
    <property type="entry name" value="Macrophage Migration Inhibitory Factor"/>
    <property type="match status" value="1"/>
</dbReference>
<organism evidence="4 5">
    <name type="scientific">Rhizobium chutanense</name>
    <dbReference type="NCBI Taxonomy" id="2035448"/>
    <lineage>
        <taxon>Bacteria</taxon>
        <taxon>Pseudomonadati</taxon>
        <taxon>Pseudomonadota</taxon>
        <taxon>Alphaproteobacteria</taxon>
        <taxon>Hyphomicrobiales</taxon>
        <taxon>Rhizobiaceae</taxon>
        <taxon>Rhizobium/Agrobacterium group</taxon>
        <taxon>Rhizobium</taxon>
    </lineage>
</organism>
<comment type="similarity">
    <text evidence="1">Belongs to the 4-oxalocrotonate tautomerase family.</text>
</comment>
<dbReference type="PANTHER" id="PTHR35530:SF1">
    <property type="entry name" value="2-HYDROXYMUCONATE TAUTOMERASE"/>
    <property type="match status" value="1"/>
</dbReference>
<evidence type="ECO:0000256" key="1">
    <source>
        <dbReference type="ARBA" id="ARBA00006723"/>
    </source>
</evidence>
<dbReference type="RefSeq" id="WP_126910910.1">
    <property type="nucleotide sequence ID" value="NZ_ML133772.1"/>
</dbReference>
<dbReference type="PANTHER" id="PTHR35530">
    <property type="entry name" value="TAUTOMERASE-RELATED"/>
    <property type="match status" value="1"/>
</dbReference>
<dbReference type="GO" id="GO:0016853">
    <property type="term" value="F:isomerase activity"/>
    <property type="evidence" value="ECO:0007669"/>
    <property type="project" value="UniProtKB-KW"/>
</dbReference>
<feature type="domain" description="4-oxalocrotonate tautomerase-like" evidence="3">
    <location>
        <begin position="2"/>
        <end position="59"/>
    </location>
</feature>
<evidence type="ECO:0000313" key="5">
    <source>
        <dbReference type="Proteomes" id="UP000278081"/>
    </source>
</evidence>
<accession>A0A432NM82</accession>
<protein>
    <submittedName>
        <fullName evidence="4">4-oxalocrotonate tautomerase family protein</fullName>
    </submittedName>
</protein>
<dbReference type="InterPro" id="IPR014347">
    <property type="entry name" value="Tautomerase/MIF_sf"/>
</dbReference>
<evidence type="ECO:0000256" key="2">
    <source>
        <dbReference type="ARBA" id="ARBA00023235"/>
    </source>
</evidence>
<dbReference type="OrthoDB" id="3395834at2"/>
<reference evidence="4 5" key="1">
    <citation type="submission" date="2018-11" db="EMBL/GenBank/DDBJ databases">
        <title>Rhizobium chutanense sp. nov., isolated from root nodules of Phaseolus vulgaris in China.</title>
        <authorList>
            <person name="Huo Y."/>
        </authorList>
    </citation>
    <scope>NUCLEOTIDE SEQUENCE [LARGE SCALE GENOMIC DNA]</scope>
    <source>
        <strain evidence="4 5">C16</strain>
    </source>
</reference>
<dbReference type="EMBL" id="RJTJ01000025">
    <property type="protein sequence ID" value="RUM00699.1"/>
    <property type="molecule type" value="Genomic_DNA"/>
</dbReference>
<gene>
    <name evidence="4" type="ORF">EFR84_24450</name>
</gene>
<comment type="caution">
    <text evidence="4">The sequence shown here is derived from an EMBL/GenBank/DDBJ whole genome shotgun (WGS) entry which is preliminary data.</text>
</comment>
<dbReference type="AlphaFoldDB" id="A0A432NM82"/>
<dbReference type="Proteomes" id="UP000278081">
    <property type="component" value="Unassembled WGS sequence"/>
</dbReference>
<evidence type="ECO:0000259" key="3">
    <source>
        <dbReference type="Pfam" id="PF01361"/>
    </source>
</evidence>
<proteinExistence type="inferred from homology"/>